<reference evidence="1" key="1">
    <citation type="submission" date="2022-07" db="EMBL/GenBank/DDBJ databases">
        <title>Phylogenomic reconstructions and comparative analyses of Kickxellomycotina fungi.</title>
        <authorList>
            <person name="Reynolds N.K."/>
            <person name="Stajich J.E."/>
            <person name="Barry K."/>
            <person name="Grigoriev I.V."/>
            <person name="Crous P."/>
            <person name="Smith M.E."/>
        </authorList>
    </citation>
    <scope>NUCLEOTIDE SEQUENCE</scope>
    <source>
        <strain evidence="1">BCRC 34780</strain>
    </source>
</reference>
<name>A0ACC1KV34_9FUNG</name>
<protein>
    <submittedName>
        <fullName evidence="1">Uncharacterized protein</fullName>
    </submittedName>
</protein>
<keyword evidence="2" id="KW-1185">Reference proteome</keyword>
<evidence type="ECO:0000313" key="2">
    <source>
        <dbReference type="Proteomes" id="UP001140087"/>
    </source>
</evidence>
<accession>A0ACC1KV34</accession>
<comment type="caution">
    <text evidence="1">The sequence shown here is derived from an EMBL/GenBank/DDBJ whole genome shotgun (WGS) entry which is preliminary data.</text>
</comment>
<gene>
    <name evidence="1" type="ORF">H4R21_005048</name>
</gene>
<organism evidence="1 2">
    <name type="scientific">Coemansia helicoidea</name>
    <dbReference type="NCBI Taxonomy" id="1286919"/>
    <lineage>
        <taxon>Eukaryota</taxon>
        <taxon>Fungi</taxon>
        <taxon>Fungi incertae sedis</taxon>
        <taxon>Zoopagomycota</taxon>
        <taxon>Kickxellomycotina</taxon>
        <taxon>Kickxellomycetes</taxon>
        <taxon>Kickxellales</taxon>
        <taxon>Kickxellaceae</taxon>
        <taxon>Coemansia</taxon>
    </lineage>
</organism>
<dbReference type="EMBL" id="JANBUN010002117">
    <property type="protein sequence ID" value="KAJ2795594.1"/>
    <property type="molecule type" value="Genomic_DNA"/>
</dbReference>
<dbReference type="Proteomes" id="UP001140087">
    <property type="component" value="Unassembled WGS sequence"/>
</dbReference>
<evidence type="ECO:0000313" key="1">
    <source>
        <dbReference type="EMBL" id="KAJ2795594.1"/>
    </source>
</evidence>
<sequence>MAHVARTEVIMPPIQQATVDYGLETSPSDYSPANLSPDYYSSNPVPVAASSSIASLHSHPAMAQAQSAADPTMMTPPLAHEELMARGIAAIGISQAGSAPQYRHPQPHAPPPPQHSLGAYMSSSSVSLSPGSPPSGSAAHYGSLGSTAAASAASVRRMPTRKDAMKVKVHYGNDIINLMVPKLASFDTLRTKLAAKLLSATASGHQPHLPSHAALRIQYLDEDGEAVLMTDEDDFDLAKAYAGGDMSTPETNTVDRLELWCTM</sequence>
<proteinExistence type="predicted"/>